<comment type="caution">
    <text evidence="2">The sequence shown here is derived from an EMBL/GenBank/DDBJ whole genome shotgun (WGS) entry which is preliminary data.</text>
</comment>
<dbReference type="NCBIfam" id="TIGR03684">
    <property type="entry name" value="arCOG00985"/>
    <property type="match status" value="1"/>
</dbReference>
<name>A0A1V6N392_METAZ</name>
<dbReference type="NCBIfam" id="TIGR00451">
    <property type="entry name" value="unchar_dom_2"/>
    <property type="match status" value="1"/>
</dbReference>
<dbReference type="CDD" id="cd21154">
    <property type="entry name" value="PUA_MJ1432-like"/>
    <property type="match status" value="1"/>
</dbReference>
<dbReference type="Pfam" id="PF09183">
    <property type="entry name" value="DUF1947"/>
    <property type="match status" value="1"/>
</dbReference>
<dbReference type="SUPFAM" id="SSF88697">
    <property type="entry name" value="PUA domain-like"/>
    <property type="match status" value="1"/>
</dbReference>
<dbReference type="PANTHER" id="PTHR22798:SF0">
    <property type="entry name" value="MALIGNANT T-CELL-AMPLIFIED SEQUENCE 1"/>
    <property type="match status" value="1"/>
</dbReference>
<dbReference type="AlphaFoldDB" id="A0A1V6N392"/>
<dbReference type="GO" id="GO:0003723">
    <property type="term" value="F:RNA binding"/>
    <property type="evidence" value="ECO:0007669"/>
    <property type="project" value="InterPro"/>
</dbReference>
<dbReference type="InterPro" id="IPR036974">
    <property type="entry name" value="PUA_sf"/>
</dbReference>
<dbReference type="PANTHER" id="PTHR22798">
    <property type="entry name" value="MCT-1 PROTEIN"/>
    <property type="match status" value="1"/>
</dbReference>
<gene>
    <name evidence="2" type="ORF">MBBAR_5c00110</name>
</gene>
<dbReference type="EMBL" id="JXMW01000005">
    <property type="protein sequence ID" value="OQD59168.1"/>
    <property type="molecule type" value="Genomic_DNA"/>
</dbReference>
<dbReference type="Proteomes" id="UP000191661">
    <property type="component" value="Unassembled WGS sequence"/>
</dbReference>
<feature type="domain" description="PUA" evidence="1">
    <location>
        <begin position="75"/>
        <end position="150"/>
    </location>
</feature>
<organism evidence="2 3">
    <name type="scientific">Methanobrevibacter arboriphilus JCM 13429 = DSM 1125</name>
    <dbReference type="NCBI Taxonomy" id="1300164"/>
    <lineage>
        <taxon>Archaea</taxon>
        <taxon>Methanobacteriati</taxon>
        <taxon>Methanobacteriota</taxon>
        <taxon>Methanomada group</taxon>
        <taxon>Methanobacteria</taxon>
        <taxon>Methanobacteriales</taxon>
        <taxon>Methanobacteriaceae</taxon>
        <taxon>Methanobrevibacter</taxon>
    </lineage>
</organism>
<dbReference type="InterPro" id="IPR015266">
    <property type="entry name" value="DUF1947"/>
</dbReference>
<proteinExistence type="predicted"/>
<dbReference type="RefSeq" id="WP_080459856.1">
    <property type="nucleotide sequence ID" value="NZ_BBET01000211.1"/>
</dbReference>
<accession>A0A1V6N392</accession>
<reference evidence="2 3" key="1">
    <citation type="submission" date="2014-12" db="EMBL/GenBank/DDBJ databases">
        <title>Genome sequence of Methanobrevibacter arboriphilicus DH1, DSM1125.</title>
        <authorList>
            <person name="Poehlein A."/>
            <person name="Thauer R.K."/>
            <person name="Seedorf H."/>
            <person name="Daniel R."/>
        </authorList>
    </citation>
    <scope>NUCLEOTIDE SEQUENCE [LARGE SCALE GENOMIC DNA]</scope>
    <source>
        <strain evidence="2 3">DH1</strain>
    </source>
</reference>
<dbReference type="InterPro" id="IPR022430">
    <property type="entry name" value="CHP03684"/>
</dbReference>
<evidence type="ECO:0000259" key="1">
    <source>
        <dbReference type="SMART" id="SM00359"/>
    </source>
</evidence>
<sequence>MKVKQRHHLKKKKLKELKRDLGEYSTIIPNKSSVEYLEVDPNPFILIDGQPYIIIIDEKPFPTLKAALENEIGGKKVVVDMGAIKFVTNGADIMSPGIVETDENIKQNDVVIIVEETHKKPLAIGIAEITGEEMVNNDSGKAIQNIHYIGDDIWNLEI</sequence>
<dbReference type="InterPro" id="IPR016437">
    <property type="entry name" value="MCT-1/Tma20"/>
</dbReference>
<dbReference type="Pfam" id="PF01472">
    <property type="entry name" value="PUA"/>
    <property type="match status" value="1"/>
</dbReference>
<dbReference type="PROSITE" id="PS50890">
    <property type="entry name" value="PUA"/>
    <property type="match status" value="1"/>
</dbReference>
<dbReference type="PIRSF" id="PIRSF005067">
    <property type="entry name" value="Tma_RNA-bind_prd"/>
    <property type="match status" value="1"/>
</dbReference>
<dbReference type="OrthoDB" id="27972at2157"/>
<dbReference type="SMART" id="SM00359">
    <property type="entry name" value="PUA"/>
    <property type="match status" value="1"/>
</dbReference>
<evidence type="ECO:0000313" key="2">
    <source>
        <dbReference type="EMBL" id="OQD59168.1"/>
    </source>
</evidence>
<dbReference type="InterPro" id="IPR015947">
    <property type="entry name" value="PUA-like_sf"/>
</dbReference>
<dbReference type="NCBIfam" id="NF011153">
    <property type="entry name" value="PRK14560.1-4"/>
    <property type="match status" value="1"/>
</dbReference>
<dbReference type="InterPro" id="IPR004521">
    <property type="entry name" value="Uncharacterised_CHP00451"/>
</dbReference>
<dbReference type="Gene3D" id="2.30.130.10">
    <property type="entry name" value="PUA domain"/>
    <property type="match status" value="1"/>
</dbReference>
<dbReference type="InterPro" id="IPR002478">
    <property type="entry name" value="PUA"/>
</dbReference>
<evidence type="ECO:0000313" key="3">
    <source>
        <dbReference type="Proteomes" id="UP000191661"/>
    </source>
</evidence>
<dbReference type="Gene3D" id="3.10.450.120">
    <property type="entry name" value="Pre-PUA domain, domain 1"/>
    <property type="match status" value="1"/>
</dbReference>
<dbReference type="GO" id="GO:0001731">
    <property type="term" value="P:formation of translation preinitiation complex"/>
    <property type="evidence" value="ECO:0007669"/>
    <property type="project" value="TreeGrafter"/>
</dbReference>
<protein>
    <submittedName>
        <fullName evidence="2">Putative RNA-binding protein</fullName>
    </submittedName>
</protein>
<keyword evidence="3" id="KW-1185">Reference proteome</keyword>